<dbReference type="InterPro" id="IPR004095">
    <property type="entry name" value="TGS"/>
</dbReference>
<feature type="domain" description="TGS" evidence="5">
    <location>
        <begin position="388"/>
        <end position="449"/>
    </location>
</feature>
<evidence type="ECO:0000256" key="1">
    <source>
        <dbReference type="RuleBase" id="RU003847"/>
    </source>
</evidence>
<dbReference type="Pfam" id="PF04607">
    <property type="entry name" value="RelA_SpoT"/>
    <property type="match status" value="1"/>
</dbReference>
<dbReference type="PROSITE" id="PS51671">
    <property type="entry name" value="ACT"/>
    <property type="match status" value="1"/>
</dbReference>
<organism evidence="6 7">
    <name type="scientific">Desulfobaculum xiamenense</name>
    <dbReference type="NCBI Taxonomy" id="995050"/>
    <lineage>
        <taxon>Bacteria</taxon>
        <taxon>Pseudomonadati</taxon>
        <taxon>Thermodesulfobacteriota</taxon>
        <taxon>Desulfovibrionia</taxon>
        <taxon>Desulfovibrionales</taxon>
        <taxon>Desulfovibrionaceae</taxon>
        <taxon>Desulfobaculum</taxon>
    </lineage>
</organism>
<dbReference type="PANTHER" id="PTHR21262:SF36">
    <property type="entry name" value="BIFUNCTIONAL (P)PPGPP SYNTHASE_HYDROLASE SPOT"/>
    <property type="match status" value="1"/>
</dbReference>
<dbReference type="Gene3D" id="3.30.460.10">
    <property type="entry name" value="Beta Polymerase, domain 2"/>
    <property type="match status" value="1"/>
</dbReference>
<feature type="domain" description="HD" evidence="4">
    <location>
        <begin position="45"/>
        <end position="146"/>
    </location>
</feature>
<dbReference type="GO" id="GO:0042594">
    <property type="term" value="P:response to starvation"/>
    <property type="evidence" value="ECO:0007669"/>
    <property type="project" value="TreeGrafter"/>
</dbReference>
<dbReference type="GO" id="GO:0008893">
    <property type="term" value="F:guanosine-3',5'-bis(diphosphate) 3'-diphosphatase activity"/>
    <property type="evidence" value="ECO:0007669"/>
    <property type="project" value="TreeGrafter"/>
</dbReference>
<dbReference type="InterPro" id="IPR012676">
    <property type="entry name" value="TGS-like"/>
</dbReference>
<evidence type="ECO:0000259" key="4">
    <source>
        <dbReference type="PROSITE" id="PS51831"/>
    </source>
</evidence>
<dbReference type="SMART" id="SM00471">
    <property type="entry name" value="HDc"/>
    <property type="match status" value="1"/>
</dbReference>
<accession>A0A846QEH0</accession>
<dbReference type="PROSITE" id="PS51831">
    <property type="entry name" value="HD"/>
    <property type="match status" value="1"/>
</dbReference>
<dbReference type="InterPro" id="IPR045600">
    <property type="entry name" value="RelA/SpoT_AH_RIS"/>
</dbReference>
<dbReference type="InterPro" id="IPR004811">
    <property type="entry name" value="RelA/Spo_fam"/>
</dbReference>
<dbReference type="SMART" id="SM00954">
    <property type="entry name" value="RelA_SpoT"/>
    <property type="match status" value="1"/>
</dbReference>
<dbReference type="SUPFAM" id="SSF109604">
    <property type="entry name" value="HD-domain/PDEase-like"/>
    <property type="match status" value="1"/>
</dbReference>
<feature type="domain" description="ACT" evidence="3">
    <location>
        <begin position="643"/>
        <end position="718"/>
    </location>
</feature>
<dbReference type="Pfam" id="PF02824">
    <property type="entry name" value="TGS"/>
    <property type="match status" value="1"/>
</dbReference>
<dbReference type="Pfam" id="PF19296">
    <property type="entry name" value="RelA_AH_RIS"/>
    <property type="match status" value="1"/>
</dbReference>
<dbReference type="Gene3D" id="3.10.20.30">
    <property type="match status" value="1"/>
</dbReference>
<dbReference type="Gene3D" id="1.10.3210.10">
    <property type="entry name" value="Hypothetical protein af1432"/>
    <property type="match status" value="1"/>
</dbReference>
<dbReference type="CDD" id="cd05399">
    <property type="entry name" value="NT_Rel-Spo_like"/>
    <property type="match status" value="1"/>
</dbReference>
<dbReference type="FunFam" id="1.10.3210.10:FF:000001">
    <property type="entry name" value="GTP pyrophosphokinase RelA"/>
    <property type="match status" value="1"/>
</dbReference>
<dbReference type="InterPro" id="IPR002912">
    <property type="entry name" value="ACT_dom"/>
</dbReference>
<evidence type="ECO:0000313" key="6">
    <source>
        <dbReference type="EMBL" id="NJB67146.1"/>
    </source>
</evidence>
<dbReference type="GO" id="GO:0005886">
    <property type="term" value="C:plasma membrane"/>
    <property type="evidence" value="ECO:0007669"/>
    <property type="project" value="TreeGrafter"/>
</dbReference>
<comment type="similarity">
    <text evidence="1">Belongs to the relA/spoT family.</text>
</comment>
<dbReference type="InterPro" id="IPR006674">
    <property type="entry name" value="HD_domain"/>
</dbReference>
<evidence type="ECO:0000259" key="5">
    <source>
        <dbReference type="PROSITE" id="PS51880"/>
    </source>
</evidence>
<dbReference type="FunFam" id="3.10.20.30:FF:000002">
    <property type="entry name" value="GTP pyrophosphokinase (RelA/SpoT)"/>
    <property type="match status" value="1"/>
</dbReference>
<keyword evidence="6" id="KW-0418">Kinase</keyword>
<dbReference type="NCBIfam" id="TIGR00691">
    <property type="entry name" value="spoT_relA"/>
    <property type="match status" value="1"/>
</dbReference>
<dbReference type="RefSeq" id="WP_167940226.1">
    <property type="nucleotide sequence ID" value="NZ_JAATJA010000001.1"/>
</dbReference>
<dbReference type="SUPFAM" id="SSF55021">
    <property type="entry name" value="ACT-like"/>
    <property type="match status" value="1"/>
</dbReference>
<dbReference type="InterPro" id="IPR033655">
    <property type="entry name" value="TGS_RelA/SpoT"/>
</dbReference>
<feature type="region of interest" description="Disordered" evidence="2">
    <location>
        <begin position="553"/>
        <end position="573"/>
    </location>
</feature>
<evidence type="ECO:0000313" key="7">
    <source>
        <dbReference type="Proteomes" id="UP000580856"/>
    </source>
</evidence>
<dbReference type="InterPro" id="IPR043519">
    <property type="entry name" value="NT_sf"/>
</dbReference>
<dbReference type="InterPro" id="IPR045865">
    <property type="entry name" value="ACT-like_dom_sf"/>
</dbReference>
<dbReference type="InterPro" id="IPR007685">
    <property type="entry name" value="RelA_SpoT"/>
</dbReference>
<dbReference type="AlphaFoldDB" id="A0A846QEH0"/>
<evidence type="ECO:0000256" key="2">
    <source>
        <dbReference type="SAM" id="MobiDB-lite"/>
    </source>
</evidence>
<dbReference type="Pfam" id="PF13328">
    <property type="entry name" value="HD_4"/>
    <property type="match status" value="1"/>
</dbReference>
<dbReference type="InterPro" id="IPR012675">
    <property type="entry name" value="Beta-grasp_dom_sf"/>
</dbReference>
<keyword evidence="7" id="KW-1185">Reference proteome</keyword>
<name>A0A846QEH0_9BACT</name>
<dbReference type="GO" id="GO:0008728">
    <property type="term" value="F:GTP diphosphokinase activity"/>
    <property type="evidence" value="ECO:0007669"/>
    <property type="project" value="UniProtKB-EC"/>
</dbReference>
<dbReference type="GO" id="GO:0015969">
    <property type="term" value="P:guanosine tetraphosphate metabolic process"/>
    <property type="evidence" value="ECO:0007669"/>
    <property type="project" value="InterPro"/>
</dbReference>
<dbReference type="SUPFAM" id="SSF81301">
    <property type="entry name" value="Nucleotidyltransferase"/>
    <property type="match status" value="1"/>
</dbReference>
<reference evidence="6 7" key="1">
    <citation type="submission" date="2020-03" db="EMBL/GenBank/DDBJ databases">
        <title>Genomic Encyclopedia of Type Strains, Phase IV (KMG-IV): sequencing the most valuable type-strain genomes for metagenomic binning, comparative biology and taxonomic classification.</title>
        <authorList>
            <person name="Goeker M."/>
        </authorList>
    </citation>
    <scope>NUCLEOTIDE SEQUENCE [LARGE SCALE GENOMIC DNA]</scope>
    <source>
        <strain evidence="6 7">DSM 24233</strain>
    </source>
</reference>
<proteinExistence type="inferred from homology"/>
<dbReference type="EC" id="2.7.6.5" evidence="6"/>
<dbReference type="CDD" id="cd04876">
    <property type="entry name" value="ACT_RelA-SpoT"/>
    <property type="match status" value="1"/>
</dbReference>
<dbReference type="GO" id="GO:0015949">
    <property type="term" value="P:nucleobase-containing small molecule interconversion"/>
    <property type="evidence" value="ECO:0007669"/>
    <property type="project" value="UniProtKB-ARBA"/>
</dbReference>
<dbReference type="Proteomes" id="UP000580856">
    <property type="component" value="Unassembled WGS sequence"/>
</dbReference>
<dbReference type="InterPro" id="IPR003607">
    <property type="entry name" value="HD/PDEase_dom"/>
</dbReference>
<dbReference type="EMBL" id="JAATJA010000001">
    <property type="protein sequence ID" value="NJB67146.1"/>
    <property type="molecule type" value="Genomic_DNA"/>
</dbReference>
<dbReference type="CDD" id="cd00077">
    <property type="entry name" value="HDc"/>
    <property type="match status" value="1"/>
</dbReference>
<dbReference type="Pfam" id="PF13291">
    <property type="entry name" value="ACT_4"/>
    <property type="match status" value="1"/>
</dbReference>
<dbReference type="FunFam" id="3.30.460.10:FF:000001">
    <property type="entry name" value="GTP pyrophosphokinase RelA"/>
    <property type="match status" value="1"/>
</dbReference>
<dbReference type="GO" id="GO:0016301">
    <property type="term" value="F:kinase activity"/>
    <property type="evidence" value="ECO:0007669"/>
    <property type="project" value="UniProtKB-KW"/>
</dbReference>
<gene>
    <name evidence="6" type="ORF">GGQ74_000786</name>
</gene>
<comment type="caution">
    <text evidence="6">The sequence shown here is derived from an EMBL/GenBank/DDBJ whole genome shotgun (WGS) entry which is preliminary data.</text>
</comment>
<dbReference type="CDD" id="cd01668">
    <property type="entry name" value="TGS_RSH"/>
    <property type="match status" value="1"/>
</dbReference>
<sequence length="721" mass="82698">MIRIHEILEKTKGYLSDKERELIQKAYVYSATAHAGQIRRSGEPYLSHPLEVANLLADMRIDGYTIVAGLLHDTVEDTKASIEDIDSLFGEEVADIVDGVTKISQMQMTFDTKEEAQAENIRKMVLAMSEDIRVLLVKLCDRLHNMRTLEYMKPHKQRAIAQETMDIYAPLSNRLGLHRIKVELEDLSLKYLKPDIYGQLQKGLHERSTRGQAYIDKVIELIEEKLRENNIKGRVTGRIKHIFSTFHKMEQQGLDLDQVHDLIAFRVIVPGIKDCYAVLGLAHADWKPVPGRFKDYISMPKANMYQSLHTTVIGPEGERIEIQIRTEEMHRIAEYGVASHWSYKEGMGKKRAKDMDRFSWLRQIMDWQKEESDPREFMKSLRFDLFKDEVYVFTPRGDVKELPEGATPVDFAYLIHSQVGDHCAGARVNGRLVPLSRKLRNGDSIEIITDLNRRPSRDWLKFVKTAKARTRVKHFIRTEERERSIALAREMLEKEGRKMGINVQKVIKAGQLDPIAAEFSFKSVDDLYSAIGYARLTPRQVLNKLYPKLDERDVVHEERPREQPAPEKDKGADKVRIHGVDDVLIRFAKCCNPLPGEPIIGYISRGKGVTVHTTDCPNMGSMEPERLLNIWWESDQQKPYPAKIRIVCRNKRGMLSTISAKLTEQDVNIDSGRFKSNVDGNSELIFTVEVRDSAHLYRALDNLSAVQDVVEAVRLATRGED</sequence>
<dbReference type="SUPFAM" id="SSF81271">
    <property type="entry name" value="TGS-like"/>
    <property type="match status" value="1"/>
</dbReference>
<protein>
    <submittedName>
        <fullName evidence="6">GTP pyrophosphokinase</fullName>
        <ecNumber evidence="6">2.7.6.5</ecNumber>
    </submittedName>
</protein>
<dbReference type="PROSITE" id="PS51880">
    <property type="entry name" value="TGS"/>
    <property type="match status" value="1"/>
</dbReference>
<evidence type="ECO:0000259" key="3">
    <source>
        <dbReference type="PROSITE" id="PS51671"/>
    </source>
</evidence>
<comment type="function">
    <text evidence="1">In eubacteria ppGpp (guanosine 3'-diphosphate 5'-diphosphate) is a mediator of the stringent response that coordinates a variety of cellular activities in response to changes in nutritional abundance.</text>
</comment>
<dbReference type="Gene3D" id="3.30.70.260">
    <property type="match status" value="1"/>
</dbReference>
<keyword evidence="6" id="KW-0808">Transferase</keyword>
<dbReference type="PANTHER" id="PTHR21262">
    <property type="entry name" value="GUANOSINE-3',5'-BIS DIPHOSPHATE 3'-PYROPHOSPHOHYDROLASE"/>
    <property type="match status" value="1"/>
</dbReference>